<feature type="transmembrane region" description="Helical" evidence="6">
    <location>
        <begin position="481"/>
        <end position="507"/>
    </location>
</feature>
<accession>A0A1M6H9Q9</accession>
<keyword evidence="8" id="KW-1185">Reference proteome</keyword>
<name>A0A1M6H9Q9_9FIRM</name>
<evidence type="ECO:0000256" key="5">
    <source>
        <dbReference type="SAM" id="MobiDB-lite"/>
    </source>
</evidence>
<feature type="transmembrane region" description="Helical" evidence="6">
    <location>
        <begin position="78"/>
        <end position="111"/>
    </location>
</feature>
<sequence length="514" mass="56072">MAKTLEDITGRARSQTAARPSEAPKPLELQKEFKWDLKRTVFISLGLGLFFLLYFLPPLPVAVDPAGKEFALSRQGQLAIGLFLLAGIWWVFEVIPIGATALAIGIFQALFGIRPADVAFRDFMDPSVLFILGSLMVGLAFTKVGLTRRLAFKMLQITGENTRMILLGVFVVTVILTLFMAHTAVAATMFPILMAILGLYGTREGETSRFGKALFIGMAFTAGAGSLITLLGAARGVVALGFYKQITGQEISFARYTEVMVLYGFAMMLLIWLLMIIWFRPEKDRIAGLKEKVRELSAGLGPLTKQEIFVGVAVAVVVALLASQNFIPALKSLNKSAIMLTLGLLFFLTRLFTVEDLEKRIPWNIVLLFGGAMSIGFCLWQTGAAQWMAVHWLGMFKQAPWLIFVLAIFFLVMVMTNFIMNVAAIAITLPVALIIAKYLGVNPELILWTSLAAAGLPFCLLVGAAPNAIAYESKQFTAGEFFVAGIPASIMALVLLAVFALTIWPLLGVPALLK</sequence>
<evidence type="ECO:0000256" key="2">
    <source>
        <dbReference type="ARBA" id="ARBA00022692"/>
    </source>
</evidence>
<evidence type="ECO:0000256" key="6">
    <source>
        <dbReference type="SAM" id="Phobius"/>
    </source>
</evidence>
<comment type="subcellular location">
    <subcellularLocation>
        <location evidence="1">Membrane</location>
        <topology evidence="1">Multi-pass membrane protein</topology>
    </subcellularLocation>
</comment>
<dbReference type="GO" id="GO:0005886">
    <property type="term" value="C:plasma membrane"/>
    <property type="evidence" value="ECO:0007669"/>
    <property type="project" value="TreeGrafter"/>
</dbReference>
<feature type="transmembrane region" description="Helical" evidence="6">
    <location>
        <begin position="185"/>
        <end position="202"/>
    </location>
</feature>
<dbReference type="GO" id="GO:0005315">
    <property type="term" value="F:phosphate transmembrane transporter activity"/>
    <property type="evidence" value="ECO:0007669"/>
    <property type="project" value="TreeGrafter"/>
</dbReference>
<feature type="transmembrane region" description="Helical" evidence="6">
    <location>
        <begin position="445"/>
        <end position="469"/>
    </location>
</feature>
<keyword evidence="2 6" id="KW-0812">Transmembrane</keyword>
<feature type="transmembrane region" description="Helical" evidence="6">
    <location>
        <begin position="333"/>
        <end position="353"/>
    </location>
</feature>
<evidence type="ECO:0000256" key="1">
    <source>
        <dbReference type="ARBA" id="ARBA00004141"/>
    </source>
</evidence>
<gene>
    <name evidence="7" type="ORF">SAMN02745219_01956</name>
</gene>
<dbReference type="STRING" id="1121432.SAMN02745219_01956"/>
<dbReference type="RefSeq" id="WP_084062247.1">
    <property type="nucleotide sequence ID" value="NZ_FQZM01000022.1"/>
</dbReference>
<dbReference type="CDD" id="cd01115">
    <property type="entry name" value="SLC13_permease"/>
    <property type="match status" value="1"/>
</dbReference>
<evidence type="ECO:0000256" key="4">
    <source>
        <dbReference type="ARBA" id="ARBA00023136"/>
    </source>
</evidence>
<feature type="region of interest" description="Disordered" evidence="5">
    <location>
        <begin position="1"/>
        <end position="25"/>
    </location>
</feature>
<dbReference type="InterPro" id="IPR001898">
    <property type="entry name" value="SLC13A/DASS"/>
</dbReference>
<dbReference type="PANTHER" id="PTHR10283:SF92">
    <property type="entry name" value="LOW-AFFINITY PHOSPHATE TRANSPORTER PHO91"/>
    <property type="match status" value="1"/>
</dbReference>
<feature type="compositionally biased region" description="Basic and acidic residues" evidence="5">
    <location>
        <begin position="1"/>
        <end position="10"/>
    </location>
</feature>
<feature type="transmembrane region" description="Helical" evidence="6">
    <location>
        <begin position="365"/>
        <end position="383"/>
    </location>
</feature>
<feature type="transmembrane region" description="Helical" evidence="6">
    <location>
        <begin position="308"/>
        <end position="327"/>
    </location>
</feature>
<feature type="transmembrane region" description="Helical" evidence="6">
    <location>
        <begin position="123"/>
        <end position="141"/>
    </location>
</feature>
<evidence type="ECO:0000313" key="7">
    <source>
        <dbReference type="EMBL" id="SHJ18915.1"/>
    </source>
</evidence>
<dbReference type="Proteomes" id="UP000184529">
    <property type="component" value="Unassembled WGS sequence"/>
</dbReference>
<dbReference type="AlphaFoldDB" id="A0A1M6H9Q9"/>
<dbReference type="EMBL" id="FQZM01000022">
    <property type="protein sequence ID" value="SHJ18915.1"/>
    <property type="molecule type" value="Genomic_DNA"/>
</dbReference>
<dbReference type="OrthoDB" id="37272at2"/>
<organism evidence="7 8">
    <name type="scientific">Desulfofundulus thermosubterraneus DSM 16057</name>
    <dbReference type="NCBI Taxonomy" id="1121432"/>
    <lineage>
        <taxon>Bacteria</taxon>
        <taxon>Bacillati</taxon>
        <taxon>Bacillota</taxon>
        <taxon>Clostridia</taxon>
        <taxon>Eubacteriales</taxon>
        <taxon>Peptococcaceae</taxon>
        <taxon>Desulfofundulus</taxon>
    </lineage>
</organism>
<feature type="transmembrane region" description="Helical" evidence="6">
    <location>
        <begin position="162"/>
        <end position="179"/>
    </location>
</feature>
<evidence type="ECO:0000256" key="3">
    <source>
        <dbReference type="ARBA" id="ARBA00022989"/>
    </source>
</evidence>
<feature type="transmembrane region" description="Helical" evidence="6">
    <location>
        <begin position="260"/>
        <end position="279"/>
    </location>
</feature>
<feature type="transmembrane region" description="Helical" evidence="6">
    <location>
        <begin position="214"/>
        <end position="240"/>
    </location>
</feature>
<dbReference type="PANTHER" id="PTHR10283">
    <property type="entry name" value="SOLUTE CARRIER FAMILY 13 MEMBER"/>
    <property type="match status" value="1"/>
</dbReference>
<dbReference type="Pfam" id="PF00939">
    <property type="entry name" value="Na_sulph_symp"/>
    <property type="match status" value="1"/>
</dbReference>
<keyword evidence="4 6" id="KW-0472">Membrane</keyword>
<proteinExistence type="predicted"/>
<protein>
    <submittedName>
        <fullName evidence="7">Solute carrier family 13 (Sodium-dependent dicarboxylate transporter), member 2/3/5</fullName>
    </submittedName>
</protein>
<feature type="transmembrane region" description="Helical" evidence="6">
    <location>
        <begin position="418"/>
        <end position="439"/>
    </location>
</feature>
<feature type="transmembrane region" description="Helical" evidence="6">
    <location>
        <begin position="40"/>
        <end position="57"/>
    </location>
</feature>
<evidence type="ECO:0000313" key="8">
    <source>
        <dbReference type="Proteomes" id="UP000184529"/>
    </source>
</evidence>
<keyword evidence="3 6" id="KW-1133">Transmembrane helix</keyword>
<feature type="transmembrane region" description="Helical" evidence="6">
    <location>
        <begin position="389"/>
        <end position="411"/>
    </location>
</feature>
<reference evidence="8" key="1">
    <citation type="submission" date="2016-11" db="EMBL/GenBank/DDBJ databases">
        <authorList>
            <person name="Varghese N."/>
            <person name="Submissions S."/>
        </authorList>
    </citation>
    <scope>NUCLEOTIDE SEQUENCE [LARGE SCALE GENOMIC DNA]</scope>
    <source>
        <strain evidence="8">DSM 16057</strain>
    </source>
</reference>